<keyword evidence="1" id="KW-1133">Transmembrane helix</keyword>
<feature type="transmembrane region" description="Helical" evidence="1">
    <location>
        <begin position="378"/>
        <end position="401"/>
    </location>
</feature>
<dbReference type="PANTHER" id="PTHR35395:SF1">
    <property type="entry name" value="DUF6536 DOMAIN-CONTAINING PROTEIN"/>
    <property type="match status" value="1"/>
</dbReference>
<name>A0A8H3J6A8_9LECA</name>
<evidence type="ECO:0000313" key="4">
    <source>
        <dbReference type="Proteomes" id="UP000664534"/>
    </source>
</evidence>
<protein>
    <recommendedName>
        <fullName evidence="2">DUF6536 domain-containing protein</fullName>
    </recommendedName>
</protein>
<proteinExistence type="predicted"/>
<gene>
    <name evidence="3" type="ORF">IMSHALPRED_002528</name>
</gene>
<reference evidence="3" key="1">
    <citation type="submission" date="2021-03" db="EMBL/GenBank/DDBJ databases">
        <authorList>
            <person name="Tagirdzhanova G."/>
        </authorList>
    </citation>
    <scope>NUCLEOTIDE SEQUENCE</scope>
</reference>
<sequence>MSTDSTKRHSRWFHRKSHAYHNVAADPVADHHEMLDFNMLSPPVLDPDVISLQSCSTPLLRLSDPKAALVSNNSDDGSREEEEQTPKYFQGWRMGVTLCAATTGFVLLVNVVLTVFAYTNYGQSGGLGTLQEGSCRTTKKLSLWLHVVINILSTLLLGASNYCMQCLASPTRKEIDKAHARQVWLDIGVPSVRNLTRISRRRALLWLVLAVSGLPLHLLYNSAVFSTLASQEYAVLAASPALINGTAYNWSTPVRGDFTNSTLQDCRNASNWERLDNAACIKTYTQTFVSAHRNLLAISSDMDASGLIRTVEDVGPGRAPHVPQYEWIFNAYQESRGDSKYILQHASSWVISDPSSTYTYRVQYCLSEPIEERCQVQFSIAIMSVVILCNLIKTLCMLLALQLQRCQPLVTLGDALESFIRRADPATEGMCLAGKRNFSQKWEPAPMEWKGMRRWWFSSASKKRWLTCKVLCLCVLIAASYLLRLGLYYTHLDLGSISSVWQLGFGAVTKESMMYWNPAGSSGLLLTVLLANSPQVLLSCLFLAYNSLFTCMLLADEWNTYARKRKPLRVTSPTGLQRSTYRLQLPYKYGIPLLVISGALHWVVSQSLFLARVAYFEGDQEESNASFSTVGYSCIAILTAIILGAIVVLLSILNGFRRYKPGIPLVGSCSAAISAACHRPKEDSDAADKPVMWGVVSTKDGIGHCCFTSFEVTPPVEGELYGGLDGRK</sequence>
<evidence type="ECO:0000259" key="2">
    <source>
        <dbReference type="Pfam" id="PF20163"/>
    </source>
</evidence>
<evidence type="ECO:0000256" key="1">
    <source>
        <dbReference type="SAM" id="Phobius"/>
    </source>
</evidence>
<feature type="transmembrane region" description="Helical" evidence="1">
    <location>
        <begin position="141"/>
        <end position="163"/>
    </location>
</feature>
<accession>A0A8H3J6A8</accession>
<comment type="caution">
    <text evidence="3">The sequence shown here is derived from an EMBL/GenBank/DDBJ whole genome shotgun (WGS) entry which is preliminary data.</text>
</comment>
<feature type="transmembrane region" description="Helical" evidence="1">
    <location>
        <begin position="470"/>
        <end position="489"/>
    </location>
</feature>
<feature type="transmembrane region" description="Helical" evidence="1">
    <location>
        <begin position="589"/>
        <end position="610"/>
    </location>
</feature>
<feature type="transmembrane region" description="Helical" evidence="1">
    <location>
        <begin position="96"/>
        <end position="121"/>
    </location>
</feature>
<keyword evidence="1" id="KW-0812">Transmembrane</keyword>
<dbReference type="AlphaFoldDB" id="A0A8H3J6A8"/>
<feature type="transmembrane region" description="Helical" evidence="1">
    <location>
        <begin position="630"/>
        <end position="653"/>
    </location>
</feature>
<dbReference type="PANTHER" id="PTHR35395">
    <property type="entry name" value="DUF6536 DOMAIN-CONTAINING PROTEIN"/>
    <property type="match status" value="1"/>
</dbReference>
<keyword evidence="1" id="KW-0472">Membrane</keyword>
<dbReference type="InterPro" id="IPR046623">
    <property type="entry name" value="DUF6536"/>
</dbReference>
<dbReference type="Proteomes" id="UP000664534">
    <property type="component" value="Unassembled WGS sequence"/>
</dbReference>
<organism evidence="3 4">
    <name type="scientific">Imshaugia aleurites</name>
    <dbReference type="NCBI Taxonomy" id="172621"/>
    <lineage>
        <taxon>Eukaryota</taxon>
        <taxon>Fungi</taxon>
        <taxon>Dikarya</taxon>
        <taxon>Ascomycota</taxon>
        <taxon>Pezizomycotina</taxon>
        <taxon>Lecanoromycetes</taxon>
        <taxon>OSLEUM clade</taxon>
        <taxon>Lecanoromycetidae</taxon>
        <taxon>Lecanorales</taxon>
        <taxon>Lecanorineae</taxon>
        <taxon>Parmeliaceae</taxon>
        <taxon>Imshaugia</taxon>
    </lineage>
</organism>
<dbReference type="OrthoDB" id="5429634at2759"/>
<dbReference type="EMBL" id="CAJPDT010000146">
    <property type="protein sequence ID" value="CAF9941339.1"/>
    <property type="molecule type" value="Genomic_DNA"/>
</dbReference>
<dbReference type="Pfam" id="PF20163">
    <property type="entry name" value="DUF6536"/>
    <property type="match status" value="1"/>
</dbReference>
<keyword evidence="4" id="KW-1185">Reference proteome</keyword>
<feature type="domain" description="DUF6536" evidence="2">
    <location>
        <begin position="92"/>
        <end position="242"/>
    </location>
</feature>
<feature type="transmembrane region" description="Helical" evidence="1">
    <location>
        <begin position="203"/>
        <end position="220"/>
    </location>
</feature>
<evidence type="ECO:0000313" key="3">
    <source>
        <dbReference type="EMBL" id="CAF9941339.1"/>
    </source>
</evidence>